<evidence type="ECO:0000256" key="10">
    <source>
        <dbReference type="ARBA" id="ARBA00023004"/>
    </source>
</evidence>
<reference evidence="15" key="1">
    <citation type="submission" date="2022-12" db="EMBL/GenBank/DDBJ databases">
        <authorList>
            <person name="Petersen C."/>
        </authorList>
    </citation>
    <scope>NUCLEOTIDE SEQUENCE</scope>
    <source>
        <strain evidence="15">IBT 30728</strain>
    </source>
</reference>
<dbReference type="RefSeq" id="XP_056790616.1">
    <property type="nucleotide sequence ID" value="XM_056933075.1"/>
</dbReference>
<comment type="caution">
    <text evidence="15">The sequence shown here is derived from an EMBL/GenBank/DDBJ whole genome shotgun (WGS) entry which is preliminary data.</text>
</comment>
<evidence type="ECO:0000256" key="2">
    <source>
        <dbReference type="ARBA" id="ARBA00001947"/>
    </source>
</evidence>
<dbReference type="PANTHER" id="PTHR12849">
    <property type="entry name" value="RNA LARIAT DEBRANCHING ENZYME"/>
    <property type="match status" value="1"/>
</dbReference>
<dbReference type="InterPro" id="IPR007708">
    <property type="entry name" value="DBR1_C"/>
</dbReference>
<proteinExistence type="inferred from homology"/>
<dbReference type="Pfam" id="PF05011">
    <property type="entry name" value="DBR1"/>
    <property type="match status" value="1"/>
</dbReference>
<keyword evidence="6" id="KW-0507">mRNA processing</keyword>
<dbReference type="GO" id="GO:0008419">
    <property type="term" value="F:RNA lariat debranching enzyme activity"/>
    <property type="evidence" value="ECO:0007669"/>
    <property type="project" value="UniProtKB-ARBA"/>
</dbReference>
<keyword evidence="16" id="KW-1185">Reference proteome</keyword>
<comment type="subcellular location">
    <subcellularLocation>
        <location evidence="4">Nucleus</location>
    </subcellularLocation>
</comment>
<dbReference type="GO" id="GO:0046872">
    <property type="term" value="F:metal ion binding"/>
    <property type="evidence" value="ECO:0007669"/>
    <property type="project" value="UniProtKB-KW"/>
</dbReference>
<organism evidence="15 16">
    <name type="scientific">Penicillium diatomitis</name>
    <dbReference type="NCBI Taxonomy" id="2819901"/>
    <lineage>
        <taxon>Eukaryota</taxon>
        <taxon>Fungi</taxon>
        <taxon>Dikarya</taxon>
        <taxon>Ascomycota</taxon>
        <taxon>Pezizomycotina</taxon>
        <taxon>Eurotiomycetes</taxon>
        <taxon>Eurotiomycetidae</taxon>
        <taxon>Eurotiales</taxon>
        <taxon>Aspergillaceae</taxon>
        <taxon>Penicillium</taxon>
    </lineage>
</organism>
<dbReference type="InterPro" id="IPR029052">
    <property type="entry name" value="Metallo-depent_PP-like"/>
</dbReference>
<dbReference type="Proteomes" id="UP001148312">
    <property type="component" value="Unassembled WGS sequence"/>
</dbReference>
<dbReference type="CDD" id="cd00844">
    <property type="entry name" value="MPP_Dbr1_N"/>
    <property type="match status" value="1"/>
</dbReference>
<evidence type="ECO:0000259" key="14">
    <source>
        <dbReference type="SMART" id="SM01124"/>
    </source>
</evidence>
<evidence type="ECO:0000256" key="1">
    <source>
        <dbReference type="ARBA" id="ARBA00001936"/>
    </source>
</evidence>
<evidence type="ECO:0000256" key="6">
    <source>
        <dbReference type="ARBA" id="ARBA00022664"/>
    </source>
</evidence>
<feature type="domain" description="Lariat debranching enzyme C-terminal" evidence="14">
    <location>
        <begin position="630"/>
        <end position="774"/>
    </location>
</feature>
<keyword evidence="8" id="KW-0378">Hydrolase</keyword>
<evidence type="ECO:0000256" key="11">
    <source>
        <dbReference type="ARBA" id="ARBA00023211"/>
    </source>
</evidence>
<evidence type="ECO:0000256" key="13">
    <source>
        <dbReference type="SAM" id="MobiDB-lite"/>
    </source>
</evidence>
<evidence type="ECO:0000313" key="16">
    <source>
        <dbReference type="Proteomes" id="UP001148312"/>
    </source>
</evidence>
<keyword evidence="10" id="KW-0408">Iron</keyword>
<sequence length="836" mass="92854">MLSEMDGVRVAAVGCAHGSFDEIYELLKTKAEAKGWETIDLVIIGGDFQALRNASDAACISVPAKWKSMGDFHKYYGGEKVAPYLTIFCGGNHEASNYLFELYYGGWVAPNIYYLGAANLIRFGPLRISAMSGIWKGYDYRKPHFERLPYGMDDLHSIYHVRELDVRKLLQVNTQVDVGLSHDWPRGIENFGNSRELFRKKRGFKEDSEHGTLGSVAARDVLDHLRPAYWFAAHLHVKFAAVVPHDGVGIKKTDAQQGQPPEWAVEADIPAGMIESKPRDSVAERIPRVKPLSEAWKRGIAEWNAFAAETHEKELKEAKENREKQREFHLKLKEMREQGPTTVEQEKAAYLAFMTKNSDEISLDSASESHDPPSGNPSPVEEIKMDVVSVGGSNERKQSVMNCDVLQAPDLLSSHENPAGETERSPENRKSTAVANSVDAPNDEQPQRNLSPAWNVPGLDYQSEEFKKNVAAWQQYAADANKAYEVELEAGRASQEKRRQFHTKLMEMRKQGPTTMEEEKAAYLAFMNKNSDEISLGSASETDDHPSANPSPVKVAKVKVASGDGSNDWDESSPNWDVLRMPALPTGQASSADHNDSEIDALNEELRSKLPASFARPAPQTVKSARSKSVPEAVNNKVTRFLALDKPHNRDEVVDLMKLKPVSEKSSGGLRLQYDREWLAITRVFAGELILGDRNAQTPVPKSDDYYRACIAFEEAWVEENIEKRGLMDIPLNFQLSAPKYDPSESLLDSPQPREYPNNQTAEFCALLQIPNKFALTEEEIEARIRAGPPQSSGGSSHGGSNHRGRGQARGRGRGGGRGNGRGFGRGRGHGRGQAF</sequence>
<comment type="similarity">
    <text evidence="5">Belongs to the lariat debranching enzyme family.</text>
</comment>
<comment type="cofactor">
    <cofactor evidence="1">
        <name>Mn(2+)</name>
        <dbReference type="ChEBI" id="CHEBI:29035"/>
    </cofactor>
</comment>
<evidence type="ECO:0000256" key="5">
    <source>
        <dbReference type="ARBA" id="ARBA00006045"/>
    </source>
</evidence>
<feature type="compositionally biased region" description="Basic residues" evidence="13">
    <location>
        <begin position="825"/>
        <end position="836"/>
    </location>
</feature>
<gene>
    <name evidence="15" type="ORF">N7539_003473</name>
</gene>
<feature type="compositionally biased region" description="Basic residues" evidence="13">
    <location>
        <begin position="801"/>
        <end position="815"/>
    </location>
</feature>
<dbReference type="AlphaFoldDB" id="A0A9W9XCL1"/>
<keyword evidence="9" id="KW-0862">Zinc</keyword>
<comment type="cofactor">
    <cofactor evidence="2">
        <name>Zn(2+)</name>
        <dbReference type="ChEBI" id="CHEBI:29105"/>
    </cofactor>
</comment>
<feature type="region of interest" description="Disordered" evidence="13">
    <location>
        <begin position="786"/>
        <end position="836"/>
    </location>
</feature>
<keyword evidence="7" id="KW-0479">Metal-binding</keyword>
<reference evidence="15" key="2">
    <citation type="journal article" date="2023" name="IMA Fungus">
        <title>Comparative genomic study of the Penicillium genus elucidates a diverse pangenome and 15 lateral gene transfer events.</title>
        <authorList>
            <person name="Petersen C."/>
            <person name="Sorensen T."/>
            <person name="Nielsen M.R."/>
            <person name="Sondergaard T.E."/>
            <person name="Sorensen J.L."/>
            <person name="Fitzpatrick D.A."/>
            <person name="Frisvad J.C."/>
            <person name="Nielsen K.L."/>
        </authorList>
    </citation>
    <scope>NUCLEOTIDE SEQUENCE</scope>
    <source>
        <strain evidence="15">IBT 30728</strain>
    </source>
</reference>
<dbReference type="Pfam" id="PF00149">
    <property type="entry name" value="Metallophos"/>
    <property type="match status" value="1"/>
</dbReference>
<dbReference type="InterPro" id="IPR041816">
    <property type="entry name" value="Dbr1_N"/>
</dbReference>
<evidence type="ECO:0000313" key="15">
    <source>
        <dbReference type="EMBL" id="KAJ5488583.1"/>
    </source>
</evidence>
<evidence type="ECO:0000256" key="3">
    <source>
        <dbReference type="ARBA" id="ARBA00001954"/>
    </source>
</evidence>
<dbReference type="InterPro" id="IPR004843">
    <property type="entry name" value="Calcineurin-like_PHP"/>
</dbReference>
<feature type="region of interest" description="Disordered" evidence="13">
    <location>
        <begin position="361"/>
        <end position="381"/>
    </location>
</feature>
<accession>A0A9W9XCL1</accession>
<dbReference type="GO" id="GO:0005634">
    <property type="term" value="C:nucleus"/>
    <property type="evidence" value="ECO:0007669"/>
    <property type="project" value="UniProtKB-SubCell"/>
</dbReference>
<name>A0A9W9XCL1_9EURO</name>
<dbReference type="PANTHER" id="PTHR12849:SF0">
    <property type="entry name" value="LARIAT DEBRANCHING ENZYME"/>
    <property type="match status" value="1"/>
</dbReference>
<dbReference type="GO" id="GO:0000398">
    <property type="term" value="P:mRNA splicing, via spliceosome"/>
    <property type="evidence" value="ECO:0007669"/>
    <property type="project" value="TreeGrafter"/>
</dbReference>
<evidence type="ECO:0000256" key="12">
    <source>
        <dbReference type="ARBA" id="ARBA00023242"/>
    </source>
</evidence>
<dbReference type="SUPFAM" id="SSF56300">
    <property type="entry name" value="Metallo-dependent phosphatases"/>
    <property type="match status" value="1"/>
</dbReference>
<protein>
    <submittedName>
        <fullName evidence="15">Lariat debranching enzyme</fullName>
    </submittedName>
</protein>
<keyword evidence="12" id="KW-0539">Nucleus</keyword>
<feature type="compositionally biased region" description="Basic and acidic residues" evidence="13">
    <location>
        <begin position="421"/>
        <end position="430"/>
    </location>
</feature>
<dbReference type="EMBL" id="JAPWDQ010000004">
    <property type="protein sequence ID" value="KAJ5488583.1"/>
    <property type="molecule type" value="Genomic_DNA"/>
</dbReference>
<evidence type="ECO:0000256" key="7">
    <source>
        <dbReference type="ARBA" id="ARBA00022723"/>
    </source>
</evidence>
<dbReference type="GeneID" id="81623324"/>
<feature type="region of interest" description="Disordered" evidence="13">
    <location>
        <begin position="409"/>
        <end position="454"/>
    </location>
</feature>
<dbReference type="SMART" id="SM01124">
    <property type="entry name" value="DBR1"/>
    <property type="match status" value="1"/>
</dbReference>
<keyword evidence="11" id="KW-0464">Manganese</keyword>
<evidence type="ECO:0000256" key="8">
    <source>
        <dbReference type="ARBA" id="ARBA00022801"/>
    </source>
</evidence>
<evidence type="ECO:0000256" key="9">
    <source>
        <dbReference type="ARBA" id="ARBA00022833"/>
    </source>
</evidence>
<evidence type="ECO:0000256" key="4">
    <source>
        <dbReference type="ARBA" id="ARBA00004123"/>
    </source>
</evidence>
<comment type="cofactor">
    <cofactor evidence="3">
        <name>Fe(2+)</name>
        <dbReference type="ChEBI" id="CHEBI:29033"/>
    </cofactor>
</comment>